<dbReference type="EMBL" id="BAAAIZ010000032">
    <property type="protein sequence ID" value="GAA1422816.1"/>
    <property type="molecule type" value="Genomic_DNA"/>
</dbReference>
<dbReference type="InterPro" id="IPR008978">
    <property type="entry name" value="HSP20-like_chaperone"/>
</dbReference>
<name>A0ABP4JIJ5_9ACTN</name>
<dbReference type="InterPro" id="IPR002068">
    <property type="entry name" value="A-crystallin/Hsp20_dom"/>
</dbReference>
<feature type="domain" description="SHSP" evidence="3">
    <location>
        <begin position="36"/>
        <end position="147"/>
    </location>
</feature>
<dbReference type="InterPro" id="IPR031107">
    <property type="entry name" value="Small_HSP"/>
</dbReference>
<dbReference type="PANTHER" id="PTHR11527">
    <property type="entry name" value="HEAT-SHOCK PROTEIN 20 FAMILY MEMBER"/>
    <property type="match status" value="1"/>
</dbReference>
<evidence type="ECO:0000259" key="3">
    <source>
        <dbReference type="PROSITE" id="PS01031"/>
    </source>
</evidence>
<sequence length="154" mass="16652">MHPFRDLEGENVVMPARTGALGDLDRLVRQLAHTVADSAGTVIPADAWRDDEALYLQFDLPGMDRSSIELTTEQNTLTLTAERPSPVPAGARALLTERPTGRFTRRLPLSESVDVEAAEAVYDNGVLTLRIPLAAHAKPRKIAISGGSPKQLTS</sequence>
<keyword evidence="5" id="KW-1185">Reference proteome</keyword>
<reference evidence="5" key="1">
    <citation type="journal article" date="2019" name="Int. J. Syst. Evol. Microbiol.">
        <title>The Global Catalogue of Microorganisms (GCM) 10K type strain sequencing project: providing services to taxonomists for standard genome sequencing and annotation.</title>
        <authorList>
            <consortium name="The Broad Institute Genomics Platform"/>
            <consortium name="The Broad Institute Genome Sequencing Center for Infectious Disease"/>
            <person name="Wu L."/>
            <person name="Ma J."/>
        </authorList>
    </citation>
    <scope>NUCLEOTIDE SEQUENCE [LARGE SCALE GENOMIC DNA]</scope>
    <source>
        <strain evidence="5">JCM 11756</strain>
    </source>
</reference>
<protein>
    <submittedName>
        <fullName evidence="4">HSP20 family small heat-shock protein</fullName>
    </submittedName>
</protein>
<dbReference type="SUPFAM" id="SSF49764">
    <property type="entry name" value="HSP20-like chaperones"/>
    <property type="match status" value="1"/>
</dbReference>
<gene>
    <name evidence="4" type="ORF">GCM10009601_24890</name>
</gene>
<evidence type="ECO:0000256" key="1">
    <source>
        <dbReference type="PROSITE-ProRule" id="PRU00285"/>
    </source>
</evidence>
<accession>A0ABP4JIJ5</accession>
<evidence type="ECO:0000313" key="5">
    <source>
        <dbReference type="Proteomes" id="UP001500973"/>
    </source>
</evidence>
<comment type="caution">
    <text evidence="4">The sequence shown here is derived from an EMBL/GenBank/DDBJ whole genome shotgun (WGS) entry which is preliminary data.</text>
</comment>
<dbReference type="Proteomes" id="UP001500973">
    <property type="component" value="Unassembled WGS sequence"/>
</dbReference>
<comment type="similarity">
    <text evidence="1 2">Belongs to the small heat shock protein (HSP20) family.</text>
</comment>
<dbReference type="Gene3D" id="2.60.40.790">
    <property type="match status" value="1"/>
</dbReference>
<proteinExistence type="inferred from homology"/>
<dbReference type="Pfam" id="PF00011">
    <property type="entry name" value="HSP20"/>
    <property type="match status" value="1"/>
</dbReference>
<organism evidence="4 5">
    <name type="scientific">Streptomyces thermospinosisporus</name>
    <dbReference type="NCBI Taxonomy" id="161482"/>
    <lineage>
        <taxon>Bacteria</taxon>
        <taxon>Bacillati</taxon>
        <taxon>Actinomycetota</taxon>
        <taxon>Actinomycetes</taxon>
        <taxon>Kitasatosporales</taxon>
        <taxon>Streptomycetaceae</taxon>
        <taxon>Streptomyces</taxon>
    </lineage>
</organism>
<dbReference type="CDD" id="cd06464">
    <property type="entry name" value="ACD_sHsps-like"/>
    <property type="match status" value="1"/>
</dbReference>
<evidence type="ECO:0000256" key="2">
    <source>
        <dbReference type="RuleBase" id="RU003616"/>
    </source>
</evidence>
<evidence type="ECO:0000313" key="4">
    <source>
        <dbReference type="EMBL" id="GAA1422816.1"/>
    </source>
</evidence>
<dbReference type="PROSITE" id="PS01031">
    <property type="entry name" value="SHSP"/>
    <property type="match status" value="1"/>
</dbReference>